<feature type="region of interest" description="Disordered" evidence="1">
    <location>
        <begin position="156"/>
        <end position="260"/>
    </location>
</feature>
<sequence>MAWAPSTNFEDDLVDLDPNCNFIYGQLAYEAKRKQEYTPRPKSTYEYLANRQKRNEEIEKSHSSKSKEICASLAMMERIQQIAGTKPLGEHATMSDWDDTSTVEKEAVAMMRHFGMMSMTDGSLAPPKTESLPHSNIHVIRNGRRSFPLILDPQYFEPGKTRKMSNSSYSSATSGGTNNPRASESGSSASIYTTANSDIEETDSSQDDQGFDEIPYTLLEETLEPKLNTPKPYKTKKTRGSRPSQSQRHQMATTKSRPCL</sequence>
<dbReference type="PhylomeDB" id="B4LVK5"/>
<feature type="compositionally biased region" description="Acidic residues" evidence="1">
    <location>
        <begin position="198"/>
        <end position="211"/>
    </location>
</feature>
<dbReference type="AlphaFoldDB" id="B4LVK5"/>
<evidence type="ECO:0000313" key="3">
    <source>
        <dbReference type="Proteomes" id="UP000008792"/>
    </source>
</evidence>
<dbReference type="Proteomes" id="UP000008792">
    <property type="component" value="Unassembled WGS sequence"/>
</dbReference>
<dbReference type="KEGG" id="dvi:6627566"/>
<feature type="compositionally biased region" description="Polar residues" evidence="1">
    <location>
        <begin position="241"/>
        <end position="260"/>
    </location>
</feature>
<accession>B4LVK5</accession>
<reference evidence="2 3" key="1">
    <citation type="journal article" date="2007" name="Nature">
        <title>Evolution of genes and genomes on the Drosophila phylogeny.</title>
        <authorList>
            <consortium name="Drosophila 12 Genomes Consortium"/>
            <person name="Clark A.G."/>
            <person name="Eisen M.B."/>
            <person name="Smith D.R."/>
            <person name="Bergman C.M."/>
            <person name="Oliver B."/>
            <person name="Markow T.A."/>
            <person name="Kaufman T.C."/>
            <person name="Kellis M."/>
            <person name="Gelbart W."/>
            <person name="Iyer V.N."/>
            <person name="Pollard D.A."/>
            <person name="Sackton T.B."/>
            <person name="Larracuente A.M."/>
            <person name="Singh N.D."/>
            <person name="Abad J.P."/>
            <person name="Abt D.N."/>
            <person name="Adryan B."/>
            <person name="Aguade M."/>
            <person name="Akashi H."/>
            <person name="Anderson W.W."/>
            <person name="Aquadro C.F."/>
            <person name="Ardell D.H."/>
            <person name="Arguello R."/>
            <person name="Artieri C.G."/>
            <person name="Barbash D.A."/>
            <person name="Barker D."/>
            <person name="Barsanti P."/>
            <person name="Batterham P."/>
            <person name="Batzoglou S."/>
            <person name="Begun D."/>
            <person name="Bhutkar A."/>
            <person name="Blanco E."/>
            <person name="Bosak S.A."/>
            <person name="Bradley R.K."/>
            <person name="Brand A.D."/>
            <person name="Brent M.R."/>
            <person name="Brooks A.N."/>
            <person name="Brown R.H."/>
            <person name="Butlin R.K."/>
            <person name="Caggese C."/>
            <person name="Calvi B.R."/>
            <person name="Bernardo de Carvalho A."/>
            <person name="Caspi A."/>
            <person name="Castrezana S."/>
            <person name="Celniker S.E."/>
            <person name="Chang J.L."/>
            <person name="Chapple C."/>
            <person name="Chatterji S."/>
            <person name="Chinwalla A."/>
            <person name="Civetta A."/>
            <person name="Clifton S.W."/>
            <person name="Comeron J.M."/>
            <person name="Costello J.C."/>
            <person name="Coyne J.A."/>
            <person name="Daub J."/>
            <person name="David R.G."/>
            <person name="Delcher A.L."/>
            <person name="Delehaunty K."/>
            <person name="Do C.B."/>
            <person name="Ebling H."/>
            <person name="Edwards K."/>
            <person name="Eickbush T."/>
            <person name="Evans J.D."/>
            <person name="Filipski A."/>
            <person name="Findeiss S."/>
            <person name="Freyhult E."/>
            <person name="Fulton L."/>
            <person name="Fulton R."/>
            <person name="Garcia A.C."/>
            <person name="Gardiner A."/>
            <person name="Garfield D.A."/>
            <person name="Garvin B.E."/>
            <person name="Gibson G."/>
            <person name="Gilbert D."/>
            <person name="Gnerre S."/>
            <person name="Godfrey J."/>
            <person name="Good R."/>
            <person name="Gotea V."/>
            <person name="Gravely B."/>
            <person name="Greenberg A.J."/>
            <person name="Griffiths-Jones S."/>
            <person name="Gross S."/>
            <person name="Guigo R."/>
            <person name="Gustafson E.A."/>
            <person name="Haerty W."/>
            <person name="Hahn M.W."/>
            <person name="Halligan D.L."/>
            <person name="Halpern A.L."/>
            <person name="Halter G.M."/>
            <person name="Han M.V."/>
            <person name="Heger A."/>
            <person name="Hillier L."/>
            <person name="Hinrichs A.S."/>
            <person name="Holmes I."/>
            <person name="Hoskins R.A."/>
            <person name="Hubisz M.J."/>
            <person name="Hultmark D."/>
            <person name="Huntley M.A."/>
            <person name="Jaffe D.B."/>
            <person name="Jagadeeshan S."/>
            <person name="Jeck W.R."/>
            <person name="Johnson J."/>
            <person name="Jones C.D."/>
            <person name="Jordan W.C."/>
            <person name="Karpen G.H."/>
            <person name="Kataoka E."/>
            <person name="Keightley P.D."/>
            <person name="Kheradpour P."/>
            <person name="Kirkness E.F."/>
            <person name="Koerich L.B."/>
            <person name="Kristiansen K."/>
            <person name="Kudrna D."/>
            <person name="Kulathinal R.J."/>
            <person name="Kumar S."/>
            <person name="Kwok R."/>
            <person name="Lander E."/>
            <person name="Langley C.H."/>
            <person name="Lapoint R."/>
            <person name="Lazzaro B.P."/>
            <person name="Lee S.J."/>
            <person name="Levesque L."/>
            <person name="Li R."/>
            <person name="Lin C.F."/>
            <person name="Lin M.F."/>
            <person name="Lindblad-Toh K."/>
            <person name="Llopart A."/>
            <person name="Long M."/>
            <person name="Low L."/>
            <person name="Lozovsky E."/>
            <person name="Lu J."/>
            <person name="Luo M."/>
            <person name="Machado C.A."/>
            <person name="Makalowski W."/>
            <person name="Marzo M."/>
            <person name="Matsuda M."/>
            <person name="Matzkin L."/>
            <person name="McAllister B."/>
            <person name="McBride C.S."/>
            <person name="McKernan B."/>
            <person name="McKernan K."/>
            <person name="Mendez-Lago M."/>
            <person name="Minx P."/>
            <person name="Mollenhauer M.U."/>
            <person name="Montooth K."/>
            <person name="Mount S.M."/>
            <person name="Mu X."/>
            <person name="Myers E."/>
            <person name="Negre B."/>
            <person name="Newfeld S."/>
            <person name="Nielsen R."/>
            <person name="Noor M.A."/>
            <person name="O'Grady P."/>
            <person name="Pachter L."/>
            <person name="Papaceit M."/>
            <person name="Parisi M.J."/>
            <person name="Parisi M."/>
            <person name="Parts L."/>
            <person name="Pedersen J.S."/>
            <person name="Pesole G."/>
            <person name="Phillippy A.M."/>
            <person name="Ponting C.P."/>
            <person name="Pop M."/>
            <person name="Porcelli D."/>
            <person name="Powell J.R."/>
            <person name="Prohaska S."/>
            <person name="Pruitt K."/>
            <person name="Puig M."/>
            <person name="Quesneville H."/>
            <person name="Ram K.R."/>
            <person name="Rand D."/>
            <person name="Rasmussen M.D."/>
            <person name="Reed L.K."/>
            <person name="Reenan R."/>
            <person name="Reily A."/>
            <person name="Remington K.A."/>
            <person name="Rieger T.T."/>
            <person name="Ritchie M.G."/>
            <person name="Robin C."/>
            <person name="Rogers Y.H."/>
            <person name="Rohde C."/>
            <person name="Rozas J."/>
            <person name="Rubenfield M.J."/>
            <person name="Ruiz A."/>
            <person name="Russo S."/>
            <person name="Salzberg S.L."/>
            <person name="Sanchez-Gracia A."/>
            <person name="Saranga D.J."/>
            <person name="Sato H."/>
            <person name="Schaeffer S.W."/>
            <person name="Schatz M.C."/>
            <person name="Schlenke T."/>
            <person name="Schwartz R."/>
            <person name="Segarra C."/>
            <person name="Singh R.S."/>
            <person name="Sirot L."/>
            <person name="Sirota M."/>
            <person name="Sisneros N.B."/>
            <person name="Smith C.D."/>
            <person name="Smith T.F."/>
            <person name="Spieth J."/>
            <person name="Stage D.E."/>
            <person name="Stark A."/>
            <person name="Stephan W."/>
            <person name="Strausberg R.L."/>
            <person name="Strempel S."/>
            <person name="Sturgill D."/>
            <person name="Sutton G."/>
            <person name="Sutton G.G."/>
            <person name="Tao W."/>
            <person name="Teichmann S."/>
            <person name="Tobari Y.N."/>
            <person name="Tomimura Y."/>
            <person name="Tsolas J.M."/>
            <person name="Valente V.L."/>
            <person name="Venter E."/>
            <person name="Venter J.C."/>
            <person name="Vicario S."/>
            <person name="Vieira F.G."/>
            <person name="Vilella A.J."/>
            <person name="Villasante A."/>
            <person name="Walenz B."/>
            <person name="Wang J."/>
            <person name="Wasserman M."/>
            <person name="Watts T."/>
            <person name="Wilson D."/>
            <person name="Wilson R.K."/>
            <person name="Wing R.A."/>
            <person name="Wolfner M.F."/>
            <person name="Wong A."/>
            <person name="Wong G.K."/>
            <person name="Wu C.I."/>
            <person name="Wu G."/>
            <person name="Yamamoto D."/>
            <person name="Yang H.P."/>
            <person name="Yang S.P."/>
            <person name="Yorke J.A."/>
            <person name="Yoshida K."/>
            <person name="Zdobnov E."/>
            <person name="Zhang P."/>
            <person name="Zhang Y."/>
            <person name="Zimin A.V."/>
            <person name="Baldwin J."/>
            <person name="Abdouelleil A."/>
            <person name="Abdulkadir J."/>
            <person name="Abebe A."/>
            <person name="Abera B."/>
            <person name="Abreu J."/>
            <person name="Acer S.C."/>
            <person name="Aftuck L."/>
            <person name="Alexander A."/>
            <person name="An P."/>
            <person name="Anderson E."/>
            <person name="Anderson S."/>
            <person name="Arachi H."/>
            <person name="Azer M."/>
            <person name="Bachantsang P."/>
            <person name="Barry A."/>
            <person name="Bayul T."/>
            <person name="Berlin A."/>
            <person name="Bessette D."/>
            <person name="Bloom T."/>
            <person name="Blye J."/>
            <person name="Boguslavskiy L."/>
            <person name="Bonnet C."/>
            <person name="Boukhgalter B."/>
            <person name="Bourzgui I."/>
            <person name="Brown A."/>
            <person name="Cahill P."/>
            <person name="Channer S."/>
            <person name="Cheshatsang Y."/>
            <person name="Chuda L."/>
            <person name="Citroen M."/>
            <person name="Collymore A."/>
            <person name="Cooke P."/>
            <person name="Costello M."/>
            <person name="D'Aco K."/>
            <person name="Daza R."/>
            <person name="De Haan G."/>
            <person name="DeGray S."/>
            <person name="DeMaso C."/>
            <person name="Dhargay N."/>
            <person name="Dooley K."/>
            <person name="Dooley E."/>
            <person name="Doricent M."/>
            <person name="Dorje P."/>
            <person name="Dorjee K."/>
            <person name="Dupes A."/>
            <person name="Elong R."/>
            <person name="Falk J."/>
            <person name="Farina A."/>
            <person name="Faro S."/>
            <person name="Ferguson D."/>
            <person name="Fisher S."/>
            <person name="Foley C.D."/>
            <person name="Franke A."/>
            <person name="Friedrich D."/>
            <person name="Gadbois L."/>
            <person name="Gearin G."/>
            <person name="Gearin C.R."/>
            <person name="Giannoukos G."/>
            <person name="Goode T."/>
            <person name="Graham J."/>
            <person name="Grandbois E."/>
            <person name="Grewal S."/>
            <person name="Gyaltsen K."/>
            <person name="Hafez N."/>
            <person name="Hagos B."/>
            <person name="Hall J."/>
            <person name="Henson C."/>
            <person name="Hollinger A."/>
            <person name="Honan T."/>
            <person name="Huard M.D."/>
            <person name="Hughes L."/>
            <person name="Hurhula B."/>
            <person name="Husby M.E."/>
            <person name="Kamat A."/>
            <person name="Kanga B."/>
            <person name="Kashin S."/>
            <person name="Khazanovich D."/>
            <person name="Kisner P."/>
            <person name="Lance K."/>
            <person name="Lara M."/>
            <person name="Lee W."/>
            <person name="Lennon N."/>
            <person name="Letendre F."/>
            <person name="LeVine R."/>
            <person name="Lipovsky A."/>
            <person name="Liu X."/>
            <person name="Liu J."/>
            <person name="Liu S."/>
            <person name="Lokyitsang T."/>
            <person name="Lokyitsang Y."/>
            <person name="Lubonja R."/>
            <person name="Lui A."/>
            <person name="MacDonald P."/>
            <person name="Magnisalis V."/>
            <person name="Maru K."/>
            <person name="Matthews C."/>
            <person name="McCusker W."/>
            <person name="McDonough S."/>
            <person name="Mehta T."/>
            <person name="Meldrim J."/>
            <person name="Meneus L."/>
            <person name="Mihai O."/>
            <person name="Mihalev A."/>
            <person name="Mihova T."/>
            <person name="Mittelman R."/>
            <person name="Mlenga V."/>
            <person name="Montmayeur A."/>
            <person name="Mulrain L."/>
            <person name="Navidi A."/>
            <person name="Naylor J."/>
            <person name="Negash T."/>
            <person name="Nguyen T."/>
            <person name="Nguyen N."/>
            <person name="Nicol R."/>
            <person name="Norbu C."/>
            <person name="Norbu N."/>
            <person name="Novod N."/>
            <person name="O'Neill B."/>
            <person name="Osman S."/>
            <person name="Markiewicz E."/>
            <person name="Oyono O.L."/>
            <person name="Patti C."/>
            <person name="Phunkhang P."/>
            <person name="Pierre F."/>
            <person name="Priest M."/>
            <person name="Raghuraman S."/>
            <person name="Rege F."/>
            <person name="Reyes R."/>
            <person name="Rise C."/>
            <person name="Rogov P."/>
            <person name="Ross K."/>
            <person name="Ryan E."/>
            <person name="Settipalli S."/>
            <person name="Shea T."/>
            <person name="Sherpa N."/>
            <person name="Shi L."/>
            <person name="Shih D."/>
            <person name="Sparrow T."/>
            <person name="Spaulding J."/>
            <person name="Stalker J."/>
            <person name="Stange-Thomann N."/>
            <person name="Stavropoulos S."/>
            <person name="Stone C."/>
            <person name="Strader C."/>
            <person name="Tesfaye S."/>
            <person name="Thomson T."/>
            <person name="Thoulutsang Y."/>
            <person name="Thoulutsang D."/>
            <person name="Topham K."/>
            <person name="Topping I."/>
            <person name="Tsamla T."/>
            <person name="Vassiliev H."/>
            <person name="Vo A."/>
            <person name="Wangchuk T."/>
            <person name="Wangdi T."/>
            <person name="Weiand M."/>
            <person name="Wilkinson J."/>
            <person name="Wilson A."/>
            <person name="Yadav S."/>
            <person name="Young G."/>
            <person name="Yu Q."/>
            <person name="Zembek L."/>
            <person name="Zhong D."/>
            <person name="Zimmer A."/>
            <person name="Zwirko Z."/>
            <person name="Jaffe D.B."/>
            <person name="Alvarez P."/>
            <person name="Brockman W."/>
            <person name="Butler J."/>
            <person name="Chin C."/>
            <person name="Gnerre S."/>
            <person name="Grabherr M."/>
            <person name="Kleber M."/>
            <person name="Mauceli E."/>
            <person name="MacCallum I."/>
        </authorList>
    </citation>
    <scope>NUCLEOTIDE SEQUENCE [LARGE SCALE GENOMIC DNA]</scope>
    <source>
        <strain evidence="3">Tucson 15010-1051.87</strain>
    </source>
</reference>
<organism evidence="2 3">
    <name type="scientific">Drosophila virilis</name>
    <name type="common">Fruit fly</name>
    <dbReference type="NCBI Taxonomy" id="7244"/>
    <lineage>
        <taxon>Eukaryota</taxon>
        <taxon>Metazoa</taxon>
        <taxon>Ecdysozoa</taxon>
        <taxon>Arthropoda</taxon>
        <taxon>Hexapoda</taxon>
        <taxon>Insecta</taxon>
        <taxon>Pterygota</taxon>
        <taxon>Neoptera</taxon>
        <taxon>Endopterygota</taxon>
        <taxon>Diptera</taxon>
        <taxon>Brachycera</taxon>
        <taxon>Muscomorpha</taxon>
        <taxon>Ephydroidea</taxon>
        <taxon>Drosophilidae</taxon>
        <taxon>Drosophila</taxon>
    </lineage>
</organism>
<dbReference type="HOGENOM" id="CLU_102328_0_0_1"/>
<evidence type="ECO:0000256" key="1">
    <source>
        <dbReference type="SAM" id="MobiDB-lite"/>
    </source>
</evidence>
<dbReference type="InParanoid" id="B4LVK5"/>
<dbReference type="STRING" id="7244.B4LVK5"/>
<proteinExistence type="predicted"/>
<dbReference type="OrthoDB" id="8054940at2759"/>
<keyword evidence="3" id="KW-1185">Reference proteome</keyword>
<dbReference type="FunCoup" id="B4LVK5">
    <property type="interactions" value="3"/>
</dbReference>
<dbReference type="OMA" id="MADWEDT"/>
<evidence type="ECO:0000313" key="2">
    <source>
        <dbReference type="EMBL" id="EDW64399.1"/>
    </source>
</evidence>
<gene>
    <name evidence="2" type="primary">Dvir\GJ22736</name>
    <name evidence="2" type="ORF">Dvir_GJ22736</name>
</gene>
<name>B4LVK5_DROVI</name>
<dbReference type="eggNOG" id="ENOG502T9NT">
    <property type="taxonomic scope" value="Eukaryota"/>
</dbReference>
<protein>
    <submittedName>
        <fullName evidence="2">Uncharacterized protein</fullName>
    </submittedName>
</protein>
<feature type="compositionally biased region" description="Low complexity" evidence="1">
    <location>
        <begin position="165"/>
        <end position="179"/>
    </location>
</feature>
<dbReference type="EMBL" id="CH940649">
    <property type="protein sequence ID" value="EDW64399.1"/>
    <property type="molecule type" value="Genomic_DNA"/>
</dbReference>
<feature type="compositionally biased region" description="Polar residues" evidence="1">
    <location>
        <begin position="180"/>
        <end position="197"/>
    </location>
</feature>